<dbReference type="InterPro" id="IPR004014">
    <property type="entry name" value="ATPase_P-typ_cation-transptr_N"/>
</dbReference>
<dbReference type="NCBIfam" id="TIGR01494">
    <property type="entry name" value="ATPase_P-type"/>
    <property type="match status" value="2"/>
</dbReference>
<dbReference type="Gene3D" id="3.40.50.1000">
    <property type="entry name" value="HAD superfamily/HAD-like"/>
    <property type="match status" value="1"/>
</dbReference>
<keyword evidence="6" id="KW-0067">ATP-binding</keyword>
<proteinExistence type="inferred from homology"/>
<dbReference type="PANTHER" id="PTHR24093:SF369">
    <property type="entry name" value="CALCIUM-TRANSPORTING ATPASE"/>
    <property type="match status" value="1"/>
</dbReference>
<comment type="caution">
    <text evidence="14">The sequence shown here is derived from an EMBL/GenBank/DDBJ whole genome shotgun (WGS) entry which is preliminary data.</text>
</comment>
<evidence type="ECO:0000256" key="11">
    <source>
        <dbReference type="SAM" id="MobiDB-lite"/>
    </source>
</evidence>
<evidence type="ECO:0000313" key="15">
    <source>
        <dbReference type="Proteomes" id="UP000481153"/>
    </source>
</evidence>
<dbReference type="PANTHER" id="PTHR24093">
    <property type="entry name" value="CATION TRANSPORTING ATPASE"/>
    <property type="match status" value="1"/>
</dbReference>
<dbReference type="Pfam" id="PF00690">
    <property type="entry name" value="Cation_ATPase_N"/>
    <property type="match status" value="1"/>
</dbReference>
<evidence type="ECO:0000256" key="6">
    <source>
        <dbReference type="ARBA" id="ARBA00022840"/>
    </source>
</evidence>
<dbReference type="GO" id="GO:0005524">
    <property type="term" value="F:ATP binding"/>
    <property type="evidence" value="ECO:0007669"/>
    <property type="project" value="UniProtKB-KW"/>
</dbReference>
<dbReference type="SUPFAM" id="SSF56784">
    <property type="entry name" value="HAD-like"/>
    <property type="match status" value="1"/>
</dbReference>
<feature type="transmembrane region" description="Helical" evidence="12">
    <location>
        <begin position="916"/>
        <end position="937"/>
    </location>
</feature>
<evidence type="ECO:0000256" key="5">
    <source>
        <dbReference type="ARBA" id="ARBA00022741"/>
    </source>
</evidence>
<dbReference type="InterPro" id="IPR059000">
    <property type="entry name" value="ATPase_P-type_domA"/>
</dbReference>
<dbReference type="Gene3D" id="3.40.1110.10">
    <property type="entry name" value="Calcium-transporting ATPase, cytoplasmic domain N"/>
    <property type="match status" value="2"/>
</dbReference>
<evidence type="ECO:0000256" key="10">
    <source>
        <dbReference type="ARBA" id="ARBA00023136"/>
    </source>
</evidence>
<dbReference type="FunFam" id="1.20.1110.10:FF:000014">
    <property type="entry name" value="Calcium-transporting ATPase"/>
    <property type="match status" value="1"/>
</dbReference>
<evidence type="ECO:0000259" key="13">
    <source>
        <dbReference type="SMART" id="SM00831"/>
    </source>
</evidence>
<protein>
    <recommendedName>
        <fullName evidence="13">Cation-transporting P-type ATPase N-terminal domain-containing protein</fullName>
    </recommendedName>
</protein>
<feature type="transmembrane region" description="Helical" evidence="12">
    <location>
        <begin position="993"/>
        <end position="1015"/>
    </location>
</feature>
<keyword evidence="8" id="KW-0112">Calmodulin-binding</keyword>
<keyword evidence="3 12" id="KW-0812">Transmembrane</keyword>
<dbReference type="InterPro" id="IPR036412">
    <property type="entry name" value="HAD-like_sf"/>
</dbReference>
<dbReference type="PROSITE" id="PS00154">
    <property type="entry name" value="ATPASE_E1_E2"/>
    <property type="match status" value="1"/>
</dbReference>
<evidence type="ECO:0000256" key="4">
    <source>
        <dbReference type="ARBA" id="ARBA00022723"/>
    </source>
</evidence>
<evidence type="ECO:0000313" key="14">
    <source>
        <dbReference type="EMBL" id="KAF0733601.1"/>
    </source>
</evidence>
<dbReference type="SUPFAM" id="SSF81653">
    <property type="entry name" value="Calcium ATPase, transduction domain A"/>
    <property type="match status" value="1"/>
</dbReference>
<dbReference type="VEuPathDB" id="FungiDB:AeMF1_019580"/>
<keyword evidence="4" id="KW-0479">Metal-binding</keyword>
<dbReference type="InterPro" id="IPR022141">
    <property type="entry name" value="ATP_Ca_trans_C"/>
</dbReference>
<dbReference type="InterPro" id="IPR023214">
    <property type="entry name" value="HAD_sf"/>
</dbReference>
<dbReference type="InterPro" id="IPR023299">
    <property type="entry name" value="ATPase_P-typ_cyto_dom_N"/>
</dbReference>
<keyword evidence="5" id="KW-0547">Nucleotide-binding</keyword>
<evidence type="ECO:0000256" key="7">
    <source>
        <dbReference type="ARBA" id="ARBA00022842"/>
    </source>
</evidence>
<feature type="transmembrane region" description="Helical" evidence="12">
    <location>
        <begin position="1107"/>
        <end position="1125"/>
    </location>
</feature>
<sequence>MGLLSPDLVRLVETPKEQAAIALEALGGIEGVASQLGVSLETGLDGGNATDLAKREATYGKNYVEPEKPTSILELMWEAWQDMTIMVLTASGLVSLVLGLTIGHDTSVDWIEGASILLAVFIVTSVAALNDYQKEKQFRALNAVKEDEKIKVIRNGAPAEVSKFSLVVGDIVRVDLGDIIPADGLVFDENDLKLDESAMTGESILLKKDRKAAPFLLSGTKVMEGVGKMLVICVGENSQAGIIAKLIRGKTNKPAPPTPATSNETLSPDYIEVVTPREPPPPPEPAPEEEEVVSPLQGKLDRLTVFIGKLGLAMAIIVFVALCIRYSVQRFAIDKKPWIKECADEYLNFFIIAITVLVVAIPEGLPLAVTIALAFSVKKMLKDNNLVRHLDACETMGSATTICSDKTGTLTTNRMTVVQMYLDTEEFSILCDSICINSTAEILPPKQVGAQPEHTGNKTECALLQFATDLGVKYPEVRKSASICHMITFSSAKKRMSVVIPLSATRCRIFTKGASEIVLGLCTSKLNLDGSVSEFGPADYALVNSSIIDKYANQAYRTLCLAYRDVDGSPEEVKSWSDDDIEKDLTCICIVGIEDPVREEVPESIRQCNQAGIVFAADMGVQYAEVRKSASICHMITFSSAKKRMSVVIPLSATRCRIFTKGASEIVLGLCTSKLNLDGSVSEFGPADYALVNSSIIDKYANQAYRTLCLAYRDVDGSPEEVKSWSDDDIEKDLTCICIVGIEDPVREEVPESIRQCNQAGIVVRMVTGDNIATAKSIALKCGIISPNDGSLVMEGSAFRARVLDSNGNIKQDEFDKIWPMLRVLARSSPKDKHTLVSGLISSNVVPHGPQVVAVTGDGTNDAPALKKADVGFAMGICGTAVAKDASDIILMDDNFKSIVNAVKWGRNVYDSIAKFLQFQLTVNFVAITVAVVGAIVMEESALTAIQLLWVNLIMDTFASLALATEPPTDMLLKRKPYPRTKALLSKKMVKHIVGQGVFQLVIVLVLVFAGDWLFDIPSGRRNNQILVPGERNPPSQHFTIVFNTFVFLQLFNELNARKIHDEMNVFQGLWGNHMFLGISIFQVGAQAIICQLGGRAFGCKMLTTAQFFICVGLGALSLPVGFVLRSITSASLPGVYTASRDNEAEIRRLAASARSQELWMRGLRRVRAQVRVVNAFKSGLDPLRRRQLQSIATTTDLK</sequence>
<dbReference type="GO" id="GO:0005516">
    <property type="term" value="F:calmodulin binding"/>
    <property type="evidence" value="ECO:0007669"/>
    <property type="project" value="UniProtKB-KW"/>
</dbReference>
<keyword evidence="9 12" id="KW-1133">Transmembrane helix</keyword>
<dbReference type="Pfam" id="PF12424">
    <property type="entry name" value="ATP_Ca_trans_C"/>
    <property type="match status" value="1"/>
</dbReference>
<dbReference type="SUPFAM" id="SSF81660">
    <property type="entry name" value="Metal cation-transporting ATPase, ATP-binding domain N"/>
    <property type="match status" value="1"/>
</dbReference>
<accession>A0A6G0X147</accession>
<dbReference type="Pfam" id="PF00689">
    <property type="entry name" value="Cation_ATPase_C"/>
    <property type="match status" value="1"/>
</dbReference>
<feature type="transmembrane region" description="Helical" evidence="12">
    <location>
        <begin position="1074"/>
        <end position="1095"/>
    </location>
</feature>
<dbReference type="AlphaFoldDB" id="A0A6G0X147"/>
<dbReference type="InterPro" id="IPR018303">
    <property type="entry name" value="ATPase_P-typ_P_site"/>
</dbReference>
<dbReference type="GO" id="GO:0016887">
    <property type="term" value="F:ATP hydrolysis activity"/>
    <property type="evidence" value="ECO:0007669"/>
    <property type="project" value="InterPro"/>
</dbReference>
<dbReference type="Proteomes" id="UP000481153">
    <property type="component" value="Unassembled WGS sequence"/>
</dbReference>
<reference evidence="14 15" key="1">
    <citation type="submission" date="2019-07" db="EMBL/GenBank/DDBJ databases">
        <title>Genomics analysis of Aphanomyces spp. identifies a new class of oomycete effector associated with host adaptation.</title>
        <authorList>
            <person name="Gaulin E."/>
        </authorList>
    </citation>
    <scope>NUCLEOTIDE SEQUENCE [LARGE SCALE GENOMIC DNA]</scope>
    <source>
        <strain evidence="14 15">ATCC 201684</strain>
    </source>
</reference>
<keyword evidence="15" id="KW-1185">Reference proteome</keyword>
<feature type="transmembrane region" description="Helical" evidence="12">
    <location>
        <begin position="306"/>
        <end position="328"/>
    </location>
</feature>
<dbReference type="GO" id="GO:0046872">
    <property type="term" value="F:metal ion binding"/>
    <property type="evidence" value="ECO:0007669"/>
    <property type="project" value="UniProtKB-KW"/>
</dbReference>
<dbReference type="GO" id="GO:0005388">
    <property type="term" value="F:P-type calcium transporter activity"/>
    <property type="evidence" value="ECO:0007669"/>
    <property type="project" value="InterPro"/>
</dbReference>
<dbReference type="FunFam" id="1.20.1110.10:FF:000033">
    <property type="entry name" value="Calcium-transporting ATPase"/>
    <property type="match status" value="1"/>
</dbReference>
<keyword evidence="7" id="KW-0460">Magnesium</keyword>
<feature type="transmembrane region" description="Helical" evidence="12">
    <location>
        <begin position="348"/>
        <end position="375"/>
    </location>
</feature>
<dbReference type="GO" id="GO:0005886">
    <property type="term" value="C:plasma membrane"/>
    <property type="evidence" value="ECO:0007669"/>
    <property type="project" value="UniProtKB-ARBA"/>
</dbReference>
<dbReference type="FunFam" id="1.20.1110.10:FF:000036">
    <property type="entry name" value="Calcium-transporting ATPase"/>
    <property type="match status" value="1"/>
</dbReference>
<evidence type="ECO:0000256" key="2">
    <source>
        <dbReference type="ARBA" id="ARBA00006124"/>
    </source>
</evidence>
<evidence type="ECO:0000256" key="8">
    <source>
        <dbReference type="ARBA" id="ARBA00022860"/>
    </source>
</evidence>
<dbReference type="PRINTS" id="PR00119">
    <property type="entry name" value="CATATPASE"/>
</dbReference>
<dbReference type="SUPFAM" id="SSF81665">
    <property type="entry name" value="Calcium ATPase, transmembrane domain M"/>
    <property type="match status" value="1"/>
</dbReference>
<dbReference type="EMBL" id="VJMJ01000121">
    <property type="protein sequence ID" value="KAF0733601.1"/>
    <property type="molecule type" value="Genomic_DNA"/>
</dbReference>
<dbReference type="VEuPathDB" id="FungiDB:AeMF1_006978"/>
<evidence type="ECO:0000256" key="12">
    <source>
        <dbReference type="SAM" id="Phobius"/>
    </source>
</evidence>
<organism evidence="14 15">
    <name type="scientific">Aphanomyces euteiches</name>
    <dbReference type="NCBI Taxonomy" id="100861"/>
    <lineage>
        <taxon>Eukaryota</taxon>
        <taxon>Sar</taxon>
        <taxon>Stramenopiles</taxon>
        <taxon>Oomycota</taxon>
        <taxon>Saprolegniomycetes</taxon>
        <taxon>Saprolegniales</taxon>
        <taxon>Verrucalvaceae</taxon>
        <taxon>Aphanomyces</taxon>
    </lineage>
</organism>
<comment type="subcellular location">
    <subcellularLocation>
        <location evidence="1">Endomembrane system</location>
        <topology evidence="1">Multi-pass membrane protein</topology>
    </subcellularLocation>
</comment>
<dbReference type="FunFam" id="2.70.150.10:FF:000029">
    <property type="entry name" value="Calcium-transporting ATPase"/>
    <property type="match status" value="1"/>
</dbReference>
<evidence type="ECO:0000256" key="9">
    <source>
        <dbReference type="ARBA" id="ARBA00022989"/>
    </source>
</evidence>
<dbReference type="InterPro" id="IPR006068">
    <property type="entry name" value="ATPase_P-typ_cation-transptr_C"/>
</dbReference>
<evidence type="ECO:0000256" key="3">
    <source>
        <dbReference type="ARBA" id="ARBA00022692"/>
    </source>
</evidence>
<evidence type="ECO:0000256" key="1">
    <source>
        <dbReference type="ARBA" id="ARBA00004127"/>
    </source>
</evidence>
<comment type="similarity">
    <text evidence="2">Belongs to the cation transport ATPase (P-type) (TC 3.A.3) family. Type IIB subfamily.</text>
</comment>
<feature type="transmembrane region" description="Helical" evidence="12">
    <location>
        <begin position="949"/>
        <end position="973"/>
    </location>
</feature>
<dbReference type="Gene3D" id="1.20.1110.10">
    <property type="entry name" value="Calcium-transporting ATPase, transmembrane domain"/>
    <property type="match status" value="3"/>
</dbReference>
<dbReference type="GO" id="GO:0012505">
    <property type="term" value="C:endomembrane system"/>
    <property type="evidence" value="ECO:0007669"/>
    <property type="project" value="UniProtKB-SubCell"/>
</dbReference>
<keyword evidence="10 12" id="KW-0472">Membrane</keyword>
<gene>
    <name evidence="14" type="ORF">Ae201684_009535</name>
</gene>
<feature type="domain" description="Cation-transporting P-type ATPase N-terminal" evidence="13">
    <location>
        <begin position="22"/>
        <end position="100"/>
    </location>
</feature>
<dbReference type="SMART" id="SM00831">
    <property type="entry name" value="Cation_ATPase_N"/>
    <property type="match status" value="1"/>
</dbReference>
<dbReference type="InterPro" id="IPR023298">
    <property type="entry name" value="ATPase_P-typ_TM_dom_sf"/>
</dbReference>
<dbReference type="Pfam" id="PF00122">
    <property type="entry name" value="E1-E2_ATPase"/>
    <property type="match status" value="1"/>
</dbReference>
<name>A0A6G0X147_9STRA</name>
<dbReference type="InterPro" id="IPR008250">
    <property type="entry name" value="ATPase_P-typ_transduc_dom_A_sf"/>
</dbReference>
<feature type="region of interest" description="Disordered" evidence="11">
    <location>
        <begin position="274"/>
        <end position="294"/>
    </location>
</feature>
<dbReference type="CDD" id="cd02081">
    <property type="entry name" value="P-type_ATPase_Ca_PMCA-like"/>
    <property type="match status" value="1"/>
</dbReference>
<dbReference type="Pfam" id="PF13246">
    <property type="entry name" value="Cation_ATPase"/>
    <property type="match status" value="2"/>
</dbReference>
<dbReference type="InterPro" id="IPR001757">
    <property type="entry name" value="P_typ_ATPase"/>
</dbReference>
<dbReference type="Gene3D" id="2.70.150.10">
    <property type="entry name" value="Calcium-transporting ATPase, cytoplasmic transduction domain A"/>
    <property type="match status" value="1"/>
</dbReference>